<dbReference type="EMBL" id="WVTA01000005">
    <property type="protein sequence ID" value="KAK3209679.1"/>
    <property type="molecule type" value="Genomic_DNA"/>
</dbReference>
<feature type="compositionally biased region" description="Basic and acidic residues" evidence="1">
    <location>
        <begin position="1"/>
        <end position="15"/>
    </location>
</feature>
<evidence type="ECO:0000313" key="3">
    <source>
        <dbReference type="EMBL" id="KAK3209679.1"/>
    </source>
</evidence>
<protein>
    <recommendedName>
        <fullName evidence="2">Piwi domain-containing protein</fullName>
    </recommendedName>
</protein>
<dbReference type="Gene3D" id="3.30.420.10">
    <property type="entry name" value="Ribonuclease H-like superfamily/Ribonuclease H"/>
    <property type="match status" value="2"/>
</dbReference>
<reference evidence="3 4" key="1">
    <citation type="submission" date="2021-02" db="EMBL/GenBank/DDBJ databases">
        <title>Genome assembly of Pseudopithomyces chartarum.</title>
        <authorList>
            <person name="Jauregui R."/>
            <person name="Singh J."/>
            <person name="Voisey C."/>
        </authorList>
    </citation>
    <scope>NUCLEOTIDE SEQUENCE [LARGE SCALE GENOMIC DNA]</scope>
    <source>
        <strain evidence="3 4">AGR01</strain>
    </source>
</reference>
<dbReference type="Pfam" id="PF02171">
    <property type="entry name" value="Piwi"/>
    <property type="match status" value="2"/>
</dbReference>
<comment type="caution">
    <text evidence="3">The sequence shown here is derived from an EMBL/GenBank/DDBJ whole genome shotgun (WGS) entry which is preliminary data.</text>
</comment>
<feature type="domain" description="Piwi" evidence="2">
    <location>
        <begin position="446"/>
        <end position="679"/>
    </location>
</feature>
<dbReference type="InterPro" id="IPR012337">
    <property type="entry name" value="RNaseH-like_sf"/>
</dbReference>
<accession>A0AAN6M250</accession>
<dbReference type="SUPFAM" id="SSF53098">
    <property type="entry name" value="Ribonuclease H-like"/>
    <property type="match status" value="1"/>
</dbReference>
<name>A0AAN6M250_9PLEO</name>
<evidence type="ECO:0000256" key="1">
    <source>
        <dbReference type="SAM" id="MobiDB-lite"/>
    </source>
</evidence>
<dbReference type="InterPro" id="IPR036397">
    <property type="entry name" value="RNaseH_sf"/>
</dbReference>
<dbReference type="SMART" id="SM00950">
    <property type="entry name" value="Piwi"/>
    <property type="match status" value="1"/>
</dbReference>
<feature type="region of interest" description="Disordered" evidence="1">
    <location>
        <begin position="1"/>
        <end position="70"/>
    </location>
</feature>
<organism evidence="3 4">
    <name type="scientific">Pseudopithomyces chartarum</name>
    <dbReference type="NCBI Taxonomy" id="1892770"/>
    <lineage>
        <taxon>Eukaryota</taxon>
        <taxon>Fungi</taxon>
        <taxon>Dikarya</taxon>
        <taxon>Ascomycota</taxon>
        <taxon>Pezizomycotina</taxon>
        <taxon>Dothideomycetes</taxon>
        <taxon>Pleosporomycetidae</taxon>
        <taxon>Pleosporales</taxon>
        <taxon>Massarineae</taxon>
        <taxon>Didymosphaeriaceae</taxon>
        <taxon>Pseudopithomyces</taxon>
    </lineage>
</organism>
<dbReference type="PROSITE" id="PS50822">
    <property type="entry name" value="PIWI"/>
    <property type="match status" value="1"/>
</dbReference>
<evidence type="ECO:0000313" key="4">
    <source>
        <dbReference type="Proteomes" id="UP001280581"/>
    </source>
</evidence>
<dbReference type="GO" id="GO:0003676">
    <property type="term" value="F:nucleic acid binding"/>
    <property type="evidence" value="ECO:0007669"/>
    <property type="project" value="InterPro"/>
</dbReference>
<proteinExistence type="predicted"/>
<dbReference type="PANTHER" id="PTHR22891">
    <property type="entry name" value="EUKARYOTIC TRANSLATION INITIATION FACTOR 2C"/>
    <property type="match status" value="1"/>
</dbReference>
<feature type="compositionally biased region" description="Basic and acidic residues" evidence="1">
    <location>
        <begin position="49"/>
        <end position="59"/>
    </location>
</feature>
<gene>
    <name evidence="3" type="ORF">GRF29_44g368860</name>
</gene>
<dbReference type="AlphaFoldDB" id="A0AAN6M250"/>
<sequence length="737" mass="83736">MSEQEISREHSDDRGSPQGPIEISEVPGTEVRDLGSAHSPGPASGNNHNDPDFSRRGTSVDELSLDGDGRVYFDKRPDNEEAYLTAKNNPADPLNLKGNNVLYATNFKELWLSISIGTEPNRPWVSKNFEYRQMNGRTANNLRIEFVFVKGLTNIQENLQSGKLGQIQEYIHALNACVSEAIRERFYGKDKIIQPSNSKIFIKHGYKSLCRKRTVQFQQFGRLAKDQKSWHLLPQSQTGEARRIDFDRPAQTVEEYFSSKGLNLLGREDHDLVSVDVDSRNIIDKALRYPQANLYLTDTEGLNILSGDNHPLKTMALELGDSHINVPARTLQLPEIRHRHKVQTPRLARWVFEFVRLVAPDIGHRIHVVCLMNHREHEVVREASDFIYDVLNRHGLTYIAWKPRDCTVILLSDDESQYSYSAIKRIADFVKANEEECCENYKAACNLALMINIKYGGENHRIGTKSLKSAFGADVSPIVVIGADVAHPSPTARDGCPSVASVVASEDYNFMRYNGSMRLQAGRQEKIEDMYYMVKERLSAWRNKNKFLPRNILFYRDGLCITFVVVVKRHHTRFCNIAYNTYGETIKVRDEQKELFNGNLKPGFLVTDIVTNPEPTNFFLQSHSAPQGSARPTHYHILHDGMNLGMNRIPEIANVLCYTFARSSSALSYVAPAYIADRLCARGMHYLGPWEDVTSDLAPHFKLSREAKKMTKEEIVAEKQAFAVKLNKRLVRDSTGE</sequence>
<dbReference type="Proteomes" id="UP001280581">
    <property type="component" value="Unassembled WGS sequence"/>
</dbReference>
<dbReference type="InterPro" id="IPR003165">
    <property type="entry name" value="Piwi"/>
</dbReference>
<evidence type="ECO:0000259" key="2">
    <source>
        <dbReference type="PROSITE" id="PS50822"/>
    </source>
</evidence>
<keyword evidence="4" id="KW-1185">Reference proteome</keyword>